<comment type="caution">
    <text evidence="2">The sequence shown here is derived from an EMBL/GenBank/DDBJ whole genome shotgun (WGS) entry which is preliminary data.</text>
</comment>
<evidence type="ECO:0008006" key="4">
    <source>
        <dbReference type="Google" id="ProtNLM"/>
    </source>
</evidence>
<accession>A0A7W4W6U6</accession>
<dbReference type="EMBL" id="JACHWY010000003">
    <property type="protein sequence ID" value="MBB3048532.1"/>
    <property type="molecule type" value="Genomic_DNA"/>
</dbReference>
<feature type="transmembrane region" description="Helical" evidence="1">
    <location>
        <begin position="205"/>
        <end position="229"/>
    </location>
</feature>
<evidence type="ECO:0000313" key="2">
    <source>
        <dbReference type="EMBL" id="MBB3048532.1"/>
    </source>
</evidence>
<dbReference type="Pfam" id="PF03929">
    <property type="entry name" value="PepSY_TM"/>
    <property type="match status" value="1"/>
</dbReference>
<keyword evidence="3" id="KW-1185">Reference proteome</keyword>
<evidence type="ECO:0000256" key="1">
    <source>
        <dbReference type="SAM" id="Phobius"/>
    </source>
</evidence>
<name>A0A7W4W6U6_9GAMM</name>
<feature type="transmembrane region" description="Helical" evidence="1">
    <location>
        <begin position="12"/>
        <end position="37"/>
    </location>
</feature>
<proteinExistence type="predicted"/>
<reference evidence="2 3" key="1">
    <citation type="submission" date="2020-08" db="EMBL/GenBank/DDBJ databases">
        <title>Genomic Encyclopedia of Type Strains, Phase III (KMG-III): the genomes of soil and plant-associated and newly described type strains.</title>
        <authorList>
            <person name="Whitman W."/>
        </authorList>
    </citation>
    <scope>NUCLEOTIDE SEQUENCE [LARGE SCALE GENOMIC DNA]</scope>
    <source>
        <strain evidence="2 3">CECT 8654</strain>
    </source>
</reference>
<sequence>MTTKTFMQWHRRLAWIGGIAILCWAVSGVLHPLMAWFGPQGAKMFPPSATVPDNALRQVAEIVASNVFAEARVVKVVPSANGAMLQVAESEDKPRRYFALDSGSELAGQDERQARWLAAYYTGRDQGDIADIQFQTEFNSEYPSVNRLLPVYRVTFAGDDQLTAFIHTETPALASLNNRTKAAMQSVFVQLHTWAWLDAFGAGRVLLIALFMVNLFLLAGAGLGLVLLLPSRKVPDGKRRWHRLLGYGIWLPLLAWSLSGFYHLIQSEYVEPESGLSLGQPMVFQGDAGIQNTASAIGKPVTAIALVPTESGWRYRVELPAQAEAVDREARFAGRAQSGGSQYLDAQGEAIELDDATYARWLANQFKPGAEIDSVTPVYRFGPSYDFRNKRLPVWQVTLNDDEATELFVDPASGVLVDQSRRIDRIERLSFALLHKWNFLTGLTGRQGRDALIVVTLLISIGMTVLGFMMLLRHRAR</sequence>
<dbReference type="RefSeq" id="WP_183411313.1">
    <property type="nucleotide sequence ID" value="NZ_JACHWY010000003.1"/>
</dbReference>
<feature type="transmembrane region" description="Helical" evidence="1">
    <location>
        <begin position="241"/>
        <end position="265"/>
    </location>
</feature>
<dbReference type="AlphaFoldDB" id="A0A7W4W6U6"/>
<evidence type="ECO:0000313" key="3">
    <source>
        <dbReference type="Proteomes" id="UP000537130"/>
    </source>
</evidence>
<dbReference type="Proteomes" id="UP000537130">
    <property type="component" value="Unassembled WGS sequence"/>
</dbReference>
<protein>
    <recommendedName>
        <fullName evidence="4">PepSY-associated TM region</fullName>
    </recommendedName>
</protein>
<dbReference type="InterPro" id="IPR005625">
    <property type="entry name" value="PepSY-ass_TM"/>
</dbReference>
<organism evidence="2 3">
    <name type="scientific">Litorivivens lipolytica</name>
    <dbReference type="NCBI Taxonomy" id="1524264"/>
    <lineage>
        <taxon>Bacteria</taxon>
        <taxon>Pseudomonadati</taxon>
        <taxon>Pseudomonadota</taxon>
        <taxon>Gammaproteobacteria</taxon>
        <taxon>Litorivivens</taxon>
    </lineage>
</organism>
<keyword evidence="1" id="KW-0472">Membrane</keyword>
<gene>
    <name evidence="2" type="ORF">FHR99_002806</name>
</gene>
<keyword evidence="1" id="KW-1133">Transmembrane helix</keyword>
<keyword evidence="1" id="KW-0812">Transmembrane</keyword>
<feature type="transmembrane region" description="Helical" evidence="1">
    <location>
        <begin position="451"/>
        <end position="472"/>
    </location>
</feature>